<dbReference type="GO" id="GO:0003700">
    <property type="term" value="F:DNA-binding transcription factor activity"/>
    <property type="evidence" value="ECO:0007669"/>
    <property type="project" value="InterPro"/>
</dbReference>
<dbReference type="RefSeq" id="WP_016850320.1">
    <property type="nucleotide sequence ID" value="NZ_CP026334.1"/>
</dbReference>
<dbReference type="Proteomes" id="UP000175852">
    <property type="component" value="Unassembled WGS sequence"/>
</dbReference>
<dbReference type="PANTHER" id="PTHR47894:SF4">
    <property type="entry name" value="HTH-TYPE TRANSCRIPTIONAL REGULATOR GADX"/>
    <property type="match status" value="1"/>
</dbReference>
<sequence>MTAAPTPTPTPTDTLLAQMTSLMHCERAEGFACVSARREHGARSVDLIQPQFAILLQGRQQVSSATQSLQLLPGDLFLATRRCRIDVINTPDPQTGLYMSAVVPLCEEALAAARALWTEPLPEAGADIARLPAIDFELALRQWRDALQHGLYTEARLALAALVVNVCRRGHGGLLLPPAPGIAEQVRALIAAQPQRGWRSRDIEDRLGISGATLRRHLAAEQRSLRELITDARLAHAMGLLYSTRWPLKTVAARAGYRSTRSFSQRFQQRYGLDPASIGNSR</sequence>
<dbReference type="EMBL" id="MKCQ01000022">
    <property type="protein sequence ID" value="OEY88471.1"/>
    <property type="molecule type" value="Genomic_DNA"/>
</dbReference>
<dbReference type="InterPro" id="IPR018060">
    <property type="entry name" value="HTH_AraC"/>
</dbReference>
<evidence type="ECO:0000313" key="6">
    <source>
        <dbReference type="Proteomes" id="UP000175852"/>
    </source>
</evidence>
<dbReference type="SMART" id="SM00342">
    <property type="entry name" value="HTH_ARAC"/>
    <property type="match status" value="1"/>
</dbReference>
<gene>
    <name evidence="5" type="ORF">BIY41_03900</name>
</gene>
<dbReference type="GO" id="GO:0000976">
    <property type="term" value="F:transcription cis-regulatory region binding"/>
    <property type="evidence" value="ECO:0007669"/>
    <property type="project" value="TreeGrafter"/>
</dbReference>
<proteinExistence type="predicted"/>
<protein>
    <submittedName>
        <fullName evidence="5">Transcriptional regulator</fullName>
    </submittedName>
</protein>
<keyword evidence="2" id="KW-0238">DNA-binding</keyword>
<dbReference type="PROSITE" id="PS01124">
    <property type="entry name" value="HTH_ARAC_FAMILY_2"/>
    <property type="match status" value="1"/>
</dbReference>
<feature type="domain" description="HTH araC/xylS-type" evidence="4">
    <location>
        <begin position="184"/>
        <end position="281"/>
    </location>
</feature>
<keyword evidence="3" id="KW-0804">Transcription</keyword>
<evidence type="ECO:0000256" key="2">
    <source>
        <dbReference type="ARBA" id="ARBA00023125"/>
    </source>
</evidence>
<dbReference type="InterPro" id="IPR009057">
    <property type="entry name" value="Homeodomain-like_sf"/>
</dbReference>
<name>A0AAX0HV86_XANCG</name>
<evidence type="ECO:0000313" key="5">
    <source>
        <dbReference type="EMBL" id="OEY88471.1"/>
    </source>
</evidence>
<dbReference type="GO" id="GO:0005829">
    <property type="term" value="C:cytosol"/>
    <property type="evidence" value="ECO:0007669"/>
    <property type="project" value="TreeGrafter"/>
</dbReference>
<evidence type="ECO:0000259" key="4">
    <source>
        <dbReference type="PROSITE" id="PS01124"/>
    </source>
</evidence>
<dbReference type="Gene3D" id="1.10.10.60">
    <property type="entry name" value="Homeodomain-like"/>
    <property type="match status" value="1"/>
</dbReference>
<dbReference type="Pfam" id="PF12833">
    <property type="entry name" value="HTH_18"/>
    <property type="match status" value="1"/>
</dbReference>
<evidence type="ECO:0000256" key="3">
    <source>
        <dbReference type="ARBA" id="ARBA00023163"/>
    </source>
</evidence>
<evidence type="ECO:0000256" key="1">
    <source>
        <dbReference type="ARBA" id="ARBA00023015"/>
    </source>
</evidence>
<dbReference type="AlphaFoldDB" id="A0AAX0HV86"/>
<dbReference type="SUPFAM" id="SSF46689">
    <property type="entry name" value="Homeodomain-like"/>
    <property type="match status" value="1"/>
</dbReference>
<reference evidence="5 6" key="1">
    <citation type="submission" date="2016-09" db="EMBL/GenBank/DDBJ databases">
        <authorList>
            <person name="Wen S.-F."/>
            <person name="Lo A.-C."/>
            <person name="Lin C.-J."/>
            <person name="Tseng T.-T."/>
        </authorList>
    </citation>
    <scope>NUCLEOTIDE SEQUENCE [LARGE SCALE GENOMIC DNA]</scope>
    <source>
        <strain evidence="5 6">12609</strain>
    </source>
</reference>
<keyword evidence="1" id="KW-0805">Transcription regulation</keyword>
<comment type="caution">
    <text evidence="5">The sequence shown here is derived from an EMBL/GenBank/DDBJ whole genome shotgun (WGS) entry which is preliminary data.</text>
</comment>
<accession>A0AAX0HV86</accession>
<dbReference type="PANTHER" id="PTHR47894">
    <property type="entry name" value="HTH-TYPE TRANSCRIPTIONAL REGULATOR GADX"/>
    <property type="match status" value="1"/>
</dbReference>
<organism evidence="5 6">
    <name type="scientific">Xanthomonas campestris pv. glycines</name>
    <dbReference type="NCBI Taxonomy" id="473421"/>
    <lineage>
        <taxon>Bacteria</taxon>
        <taxon>Pseudomonadati</taxon>
        <taxon>Pseudomonadota</taxon>
        <taxon>Gammaproteobacteria</taxon>
        <taxon>Lysobacterales</taxon>
        <taxon>Lysobacteraceae</taxon>
        <taxon>Xanthomonas</taxon>
    </lineage>
</organism>